<dbReference type="InterPro" id="IPR017642">
    <property type="entry name" value="DNA_S_mod_DndB"/>
</dbReference>
<organism evidence="1 2">
    <name type="scientific">Streptococcus gwangjuensis</name>
    <dbReference type="NCBI Taxonomy" id="1433513"/>
    <lineage>
        <taxon>Bacteria</taxon>
        <taxon>Bacillati</taxon>
        <taxon>Bacillota</taxon>
        <taxon>Bacilli</taxon>
        <taxon>Lactobacillales</taxon>
        <taxon>Streptococcaceae</taxon>
        <taxon>Streptococcus</taxon>
        <taxon>Streptococcus mitis group</taxon>
    </lineage>
</organism>
<keyword evidence="2" id="KW-1185">Reference proteome</keyword>
<reference evidence="1 2" key="1">
    <citation type="submission" date="2018-09" db="EMBL/GenBank/DDBJ databases">
        <title>Complete genome sequence of Streptococcus sp. KCOM 1679 (=ChDC B345).</title>
        <authorList>
            <person name="Kook J.-K."/>
            <person name="Park S.-N."/>
            <person name="Lim Y.K."/>
        </authorList>
    </citation>
    <scope>NUCLEOTIDE SEQUENCE [LARGE SCALE GENOMIC DNA]</scope>
    <source>
        <strain evidence="1 2">ChDC B345</strain>
    </source>
</reference>
<gene>
    <name evidence="1" type="ORF">D7D53_02825</name>
</gene>
<accession>A0A387AZK3</accession>
<dbReference type="RefSeq" id="WP_120770059.1">
    <property type="nucleotide sequence ID" value="NZ_CP032621.1"/>
</dbReference>
<evidence type="ECO:0000313" key="2">
    <source>
        <dbReference type="Proteomes" id="UP000275328"/>
    </source>
</evidence>
<dbReference type="NCBIfam" id="TIGR03187">
    <property type="entry name" value="DGQHR"/>
    <property type="match status" value="1"/>
</dbReference>
<protein>
    <submittedName>
        <fullName evidence="1">DGQHR domain-containing protein</fullName>
    </submittedName>
</protein>
<dbReference type="AlphaFoldDB" id="A0A387AZK3"/>
<dbReference type="Pfam" id="PF14072">
    <property type="entry name" value="DndB"/>
    <property type="match status" value="1"/>
</dbReference>
<sequence>MRDTVNFPKGMEVNQGDGVYNFILTTGRASDILKISEVKRLSDFENGIQRYLNDARANAIKDFCYRKDAIFPTPIIVSLNSDFIDDQENELKISFDSDFDSAKPFTVIDGQHRLEGIKRYMEKERDKDFELPLIIYQDADQATAAEIFVAINANQRQVDSSTISQLFGIIYSERSDIYTVESFTARVVKLLNENDVSPFKGKIKMLGKKERKDQFISQGTVAKKISQFVTSNSTKDNLTIEKYDSNVLLRNEKKVFRNSFKKNQPAEVAKDIINLFGAFEIVYHEIWNGEGLLIKKAVGYSAMMYFLEKLLLKDIKGARNYFDIFEKNKEQNSKKLLEIFSSDRGSSESVARKISKELMQLFGIGEMD</sequence>
<dbReference type="Proteomes" id="UP000275328">
    <property type="component" value="Chromosome"/>
</dbReference>
<name>A0A387AZK3_9STRE</name>
<dbReference type="KEGG" id="sgw:D7D53_02825"/>
<dbReference type="EMBL" id="CP032621">
    <property type="protein sequence ID" value="AYF95477.1"/>
    <property type="molecule type" value="Genomic_DNA"/>
</dbReference>
<proteinExistence type="predicted"/>
<dbReference type="InterPro" id="IPR017601">
    <property type="entry name" value="DGQHR-contain_dom"/>
</dbReference>
<evidence type="ECO:0000313" key="1">
    <source>
        <dbReference type="EMBL" id="AYF95477.1"/>
    </source>
</evidence>
<dbReference type="CDD" id="cd16413">
    <property type="entry name" value="DGQHR_domain"/>
    <property type="match status" value="1"/>
</dbReference>